<dbReference type="AlphaFoldDB" id="A0A9D2AA08"/>
<comment type="caution">
    <text evidence="1">The sequence shown here is derived from an EMBL/GenBank/DDBJ whole genome shotgun (WGS) entry which is preliminary data.</text>
</comment>
<protein>
    <submittedName>
        <fullName evidence="1">L-2-amino-thiazoline-4-carboxylic acid hydrolase</fullName>
    </submittedName>
</protein>
<dbReference type="InterPro" id="IPR026002">
    <property type="entry name" value="ATC_hydrolase-like"/>
</dbReference>
<organism evidence="1 2">
    <name type="scientific">Candidatus Borkfalkia avistercoris</name>
    <dbReference type="NCBI Taxonomy" id="2838504"/>
    <lineage>
        <taxon>Bacteria</taxon>
        <taxon>Bacillati</taxon>
        <taxon>Bacillota</taxon>
        <taxon>Clostridia</taxon>
        <taxon>Christensenellales</taxon>
        <taxon>Christensenellaceae</taxon>
        <taxon>Candidatus Borkfalkia</taxon>
    </lineage>
</organism>
<gene>
    <name evidence="1" type="ORF">H9727_00725</name>
</gene>
<dbReference type="Pfam" id="PF14196">
    <property type="entry name" value="ATC_hydrolase"/>
    <property type="match status" value="1"/>
</dbReference>
<name>A0A9D2AA08_9FIRM</name>
<dbReference type="GO" id="GO:0016787">
    <property type="term" value="F:hydrolase activity"/>
    <property type="evidence" value="ECO:0007669"/>
    <property type="project" value="UniProtKB-KW"/>
</dbReference>
<keyword evidence="1" id="KW-0378">Hydrolase</keyword>
<evidence type="ECO:0000313" key="1">
    <source>
        <dbReference type="EMBL" id="HIZ02790.1"/>
    </source>
</evidence>
<dbReference type="EMBL" id="DXCL01000005">
    <property type="protein sequence ID" value="HIZ02790.1"/>
    <property type="molecule type" value="Genomic_DNA"/>
</dbReference>
<reference evidence="1" key="2">
    <citation type="submission" date="2021-04" db="EMBL/GenBank/DDBJ databases">
        <authorList>
            <person name="Gilroy R."/>
        </authorList>
    </citation>
    <scope>NUCLEOTIDE SEQUENCE</scope>
    <source>
        <strain evidence="1">CHK187-5294</strain>
    </source>
</reference>
<dbReference type="Proteomes" id="UP000824132">
    <property type="component" value="Unassembled WGS sequence"/>
</dbReference>
<reference evidence="1" key="1">
    <citation type="journal article" date="2021" name="PeerJ">
        <title>Extensive microbial diversity within the chicken gut microbiome revealed by metagenomics and culture.</title>
        <authorList>
            <person name="Gilroy R."/>
            <person name="Ravi A."/>
            <person name="Getino M."/>
            <person name="Pursley I."/>
            <person name="Horton D.L."/>
            <person name="Alikhan N.F."/>
            <person name="Baker D."/>
            <person name="Gharbi K."/>
            <person name="Hall N."/>
            <person name="Watson M."/>
            <person name="Adriaenssens E.M."/>
            <person name="Foster-Nyarko E."/>
            <person name="Jarju S."/>
            <person name="Secka A."/>
            <person name="Antonio M."/>
            <person name="Oren A."/>
            <person name="Chaudhuri R.R."/>
            <person name="La Ragione R."/>
            <person name="Hildebrand F."/>
            <person name="Pallen M.J."/>
        </authorList>
    </citation>
    <scope>NUCLEOTIDE SEQUENCE</scope>
    <source>
        <strain evidence="1">CHK187-5294</strain>
    </source>
</reference>
<proteinExistence type="predicted"/>
<accession>A0A9D2AA08</accession>
<sequence length="202" mass="23302">MIYEKTELNFLERDCELQFGEKDGARIFRRASKLYAELVVTTDYKNNPLLERQLKGLVYPVIAYYKTLLAEGYRESNALGLVRTETEKAAKNSGEILHAQLRRHFPFHAFRRNIKNFMAYKFPAGEWLCTEPKTKGGRIAFQVKQCLYYDVTHKFGCVELCPVFCDYERIAFGGLGPKILCERDGELATGHETCGYLFKKGK</sequence>
<evidence type="ECO:0000313" key="2">
    <source>
        <dbReference type="Proteomes" id="UP000824132"/>
    </source>
</evidence>